<dbReference type="Proteomes" id="UP000662373">
    <property type="component" value="Unassembled WGS sequence"/>
</dbReference>
<keyword evidence="2" id="KW-1185">Reference proteome</keyword>
<proteinExistence type="predicted"/>
<organism evidence="1 2">
    <name type="scientific">Gelidibacter salicanalis</name>
    <dbReference type="NCBI Taxonomy" id="291193"/>
    <lineage>
        <taxon>Bacteria</taxon>
        <taxon>Pseudomonadati</taxon>
        <taxon>Bacteroidota</taxon>
        <taxon>Flavobacteriia</taxon>
        <taxon>Flavobacteriales</taxon>
        <taxon>Flavobacteriaceae</taxon>
        <taxon>Gelidibacter</taxon>
    </lineage>
</organism>
<evidence type="ECO:0008006" key="3">
    <source>
        <dbReference type="Google" id="ProtNLM"/>
    </source>
</evidence>
<evidence type="ECO:0000313" key="2">
    <source>
        <dbReference type="Proteomes" id="UP000662373"/>
    </source>
</evidence>
<dbReference type="EMBL" id="JAEHJZ010000013">
    <property type="protein sequence ID" value="MBJ7880457.1"/>
    <property type="molecule type" value="Genomic_DNA"/>
</dbReference>
<accession>A0A934NKG4</accession>
<comment type="caution">
    <text evidence="1">The sequence shown here is derived from an EMBL/GenBank/DDBJ whole genome shotgun (WGS) entry which is preliminary data.</text>
</comment>
<reference evidence="1 2" key="1">
    <citation type="submission" date="2020-09" db="EMBL/GenBank/DDBJ databases">
        <title>Draft genome of Gelidibacter salicanalis PAMC21136.</title>
        <authorList>
            <person name="Park H."/>
        </authorList>
    </citation>
    <scope>NUCLEOTIDE SEQUENCE [LARGE SCALE GENOMIC DNA]</scope>
    <source>
        <strain evidence="1 2">PAMC21136</strain>
    </source>
</reference>
<gene>
    <name evidence="1" type="ORF">JEM65_07310</name>
</gene>
<name>A0A934NKG4_9FLAO</name>
<dbReference type="AlphaFoldDB" id="A0A934NKG4"/>
<protein>
    <recommendedName>
        <fullName evidence="3">Addiction module protein</fullName>
    </recommendedName>
</protein>
<evidence type="ECO:0000313" key="1">
    <source>
        <dbReference type="EMBL" id="MBJ7880457.1"/>
    </source>
</evidence>
<sequence>MATVDKIRNGLIDKILSIRNKDFLVALDKLISSSESESDIVELTDEQKLMLEMSEKDIQNGKLISQDAMNKRNLEWLNAI</sequence>